<organism evidence="2 3">
    <name type="scientific">Ancylostoma ceylanicum</name>
    <dbReference type="NCBI Taxonomy" id="53326"/>
    <lineage>
        <taxon>Eukaryota</taxon>
        <taxon>Metazoa</taxon>
        <taxon>Ecdysozoa</taxon>
        <taxon>Nematoda</taxon>
        <taxon>Chromadorea</taxon>
        <taxon>Rhabditida</taxon>
        <taxon>Rhabditina</taxon>
        <taxon>Rhabditomorpha</taxon>
        <taxon>Strongyloidea</taxon>
        <taxon>Ancylostomatidae</taxon>
        <taxon>Ancylostomatinae</taxon>
        <taxon>Ancylostoma</taxon>
    </lineage>
</organism>
<dbReference type="GO" id="GO:0031012">
    <property type="term" value="C:extracellular matrix"/>
    <property type="evidence" value="ECO:0007669"/>
    <property type="project" value="TreeGrafter"/>
</dbReference>
<dbReference type="Proteomes" id="UP000024635">
    <property type="component" value="Unassembled WGS sequence"/>
</dbReference>
<dbReference type="Gene3D" id="3.60.10.10">
    <property type="entry name" value="Endonuclease/exonuclease/phosphatase"/>
    <property type="match status" value="1"/>
</dbReference>
<dbReference type="GO" id="GO:0007508">
    <property type="term" value="P:larval heart development"/>
    <property type="evidence" value="ECO:0007669"/>
    <property type="project" value="TreeGrafter"/>
</dbReference>
<dbReference type="GO" id="GO:0003824">
    <property type="term" value="F:catalytic activity"/>
    <property type="evidence" value="ECO:0007669"/>
    <property type="project" value="InterPro"/>
</dbReference>
<name>A0A016VJZ6_9BILA</name>
<reference evidence="3" key="1">
    <citation type="journal article" date="2015" name="Nat. Genet.">
        <title>The genome and transcriptome of the zoonotic hookworm Ancylostoma ceylanicum identify infection-specific gene families.</title>
        <authorList>
            <person name="Schwarz E.M."/>
            <person name="Hu Y."/>
            <person name="Antoshechkin I."/>
            <person name="Miller M.M."/>
            <person name="Sternberg P.W."/>
            <person name="Aroian R.V."/>
        </authorList>
    </citation>
    <scope>NUCLEOTIDE SEQUENCE</scope>
    <source>
        <strain evidence="3">HY135</strain>
    </source>
</reference>
<dbReference type="InterPro" id="IPR036691">
    <property type="entry name" value="Endo/exonu/phosph_ase_sf"/>
</dbReference>
<dbReference type="AlphaFoldDB" id="A0A016VJZ6"/>
<evidence type="ECO:0000259" key="1">
    <source>
        <dbReference type="Pfam" id="PF14529"/>
    </source>
</evidence>
<evidence type="ECO:0000313" key="2">
    <source>
        <dbReference type="EMBL" id="EYC27586.1"/>
    </source>
</evidence>
<proteinExistence type="predicted"/>
<dbReference type="Pfam" id="PF14529">
    <property type="entry name" value="Exo_endo_phos_2"/>
    <property type="match status" value="1"/>
</dbReference>
<dbReference type="GO" id="GO:0061343">
    <property type="term" value="P:cell adhesion involved in heart morphogenesis"/>
    <property type="evidence" value="ECO:0007669"/>
    <property type="project" value="TreeGrafter"/>
</dbReference>
<protein>
    <recommendedName>
        <fullName evidence="1">Endonuclease/exonuclease/phosphatase domain-containing protein</fullName>
    </recommendedName>
</protein>
<dbReference type="PANTHER" id="PTHR33395:SF22">
    <property type="entry name" value="REVERSE TRANSCRIPTASE DOMAIN-CONTAINING PROTEIN"/>
    <property type="match status" value="1"/>
</dbReference>
<evidence type="ECO:0000313" key="3">
    <source>
        <dbReference type="Proteomes" id="UP000024635"/>
    </source>
</evidence>
<dbReference type="OrthoDB" id="6784168at2759"/>
<sequence length="181" mass="20083">MEEALGVLISCHQECVLCGDFNMTDIRWDILQPFASNSASKLLVELCKSHSLIQHVNGDTLKENTLDLVLSSDEGPVGELKVDVPVGTSDQRSVNIQLKLSTTVDPCVVKRDFNAANFADIRNYLYNVDRYGSLDMVNSVDGQYELFIRILYHCIDLSVALIKAPINASKDAPSYQLNSSR</sequence>
<dbReference type="EMBL" id="JARK01001345">
    <property type="protein sequence ID" value="EYC27586.1"/>
    <property type="molecule type" value="Genomic_DNA"/>
</dbReference>
<dbReference type="PANTHER" id="PTHR33395">
    <property type="entry name" value="TRANSCRIPTASE, PUTATIVE-RELATED-RELATED"/>
    <property type="match status" value="1"/>
</dbReference>
<dbReference type="InterPro" id="IPR005135">
    <property type="entry name" value="Endo/exonuclease/phosphatase"/>
</dbReference>
<gene>
    <name evidence="2" type="primary">Acey_s0009.g811</name>
    <name evidence="2" type="ORF">Y032_0009g811</name>
</gene>
<keyword evidence="3" id="KW-1185">Reference proteome</keyword>
<comment type="caution">
    <text evidence="2">The sequence shown here is derived from an EMBL/GenBank/DDBJ whole genome shotgun (WGS) entry which is preliminary data.</text>
</comment>
<accession>A0A016VJZ6</accession>
<dbReference type="SUPFAM" id="SSF56219">
    <property type="entry name" value="DNase I-like"/>
    <property type="match status" value="1"/>
</dbReference>
<feature type="domain" description="Endonuclease/exonuclease/phosphatase" evidence="1">
    <location>
        <begin position="10"/>
        <end position="89"/>
    </location>
</feature>